<dbReference type="RefSeq" id="WP_227904057.1">
    <property type="nucleotide sequence ID" value="NZ_CP094984.1"/>
</dbReference>
<dbReference type="EMBL" id="JAJFZT010000011">
    <property type="protein sequence ID" value="MCC3274059.1"/>
    <property type="molecule type" value="Genomic_DNA"/>
</dbReference>
<name>A0A9X1M9T0_9MICC</name>
<gene>
    <name evidence="1" type="ORF">LJ755_15145</name>
    <name evidence="2" type="ORF">MUK71_04195</name>
</gene>
<sequence>MTMGNTKTISLNVTSKRARARGELVVQAPVAELPAAVERASYRLPRMTVTGIWMERAELTAGTTWKSFGEDIVLSFEPIDAGTTRVLATSTPQLATTIFDYGQGKADLTEVLNAVAAEL</sequence>
<dbReference type="EMBL" id="CP094984">
    <property type="protein sequence ID" value="UON92853.1"/>
    <property type="molecule type" value="Genomic_DNA"/>
</dbReference>
<dbReference type="AlphaFoldDB" id="A0A9X1M9T0"/>
<organism evidence="1 4">
    <name type="scientific">Arthrobacter zhangbolii</name>
    <dbReference type="NCBI Taxonomy" id="2886936"/>
    <lineage>
        <taxon>Bacteria</taxon>
        <taxon>Bacillati</taxon>
        <taxon>Actinomycetota</taxon>
        <taxon>Actinomycetes</taxon>
        <taxon>Micrococcales</taxon>
        <taxon>Micrococcaceae</taxon>
        <taxon>Arthrobacter</taxon>
    </lineage>
</organism>
<accession>A0A9X1M9T0</accession>
<keyword evidence="3" id="KW-1185">Reference proteome</keyword>
<evidence type="ECO:0000313" key="4">
    <source>
        <dbReference type="Proteomes" id="UP001155145"/>
    </source>
</evidence>
<evidence type="ECO:0000313" key="3">
    <source>
        <dbReference type="Proteomes" id="UP000829758"/>
    </source>
</evidence>
<proteinExistence type="predicted"/>
<reference evidence="1" key="1">
    <citation type="submission" date="2021-10" db="EMBL/GenBank/DDBJ databases">
        <title>Novel species in genus Arthrobacter.</title>
        <authorList>
            <person name="Liu Y."/>
        </authorList>
    </citation>
    <scope>NUCLEOTIDE SEQUENCE</scope>
    <source>
        <strain evidence="3">zg-Y462</strain>
        <strain evidence="1">Zg-Y462</strain>
    </source>
</reference>
<dbReference type="Proteomes" id="UP001155145">
    <property type="component" value="Unassembled WGS sequence"/>
</dbReference>
<dbReference type="Proteomes" id="UP000829758">
    <property type="component" value="Chromosome"/>
</dbReference>
<evidence type="ECO:0000313" key="1">
    <source>
        <dbReference type="EMBL" id="MCC3274059.1"/>
    </source>
</evidence>
<protein>
    <submittedName>
        <fullName evidence="1">Uncharacterized protein</fullName>
    </submittedName>
</protein>
<evidence type="ECO:0000313" key="2">
    <source>
        <dbReference type="EMBL" id="UON92853.1"/>
    </source>
</evidence>